<keyword evidence="2" id="KW-0067">ATP-binding</keyword>
<dbReference type="KEGG" id="cyj:Cyan7822_0491"/>
<feature type="domain" description="ATP-dependent helicase C-terminal" evidence="1">
    <location>
        <begin position="347"/>
        <end position="469"/>
    </location>
</feature>
<dbReference type="GO" id="GO:0016818">
    <property type="term" value="F:hydrolase activity, acting on acid anhydrides, in phosphorus-containing anhydrides"/>
    <property type="evidence" value="ECO:0007669"/>
    <property type="project" value="InterPro"/>
</dbReference>
<dbReference type="OrthoDB" id="366844at2"/>
<gene>
    <name evidence="2" type="ordered locus">Cyan7822_0491</name>
</gene>
<keyword evidence="3" id="KW-1185">Reference proteome</keyword>
<organism evidence="2 3">
    <name type="scientific">Gloeothece verrucosa (strain PCC 7822)</name>
    <name type="common">Cyanothece sp. (strain PCC 7822)</name>
    <dbReference type="NCBI Taxonomy" id="497965"/>
    <lineage>
        <taxon>Bacteria</taxon>
        <taxon>Bacillati</taxon>
        <taxon>Cyanobacteriota</taxon>
        <taxon>Cyanophyceae</taxon>
        <taxon>Oscillatoriophycideae</taxon>
        <taxon>Chroococcales</taxon>
        <taxon>Aphanothecaceae</taxon>
        <taxon>Gloeothece</taxon>
        <taxon>Gloeothece verrucosa</taxon>
    </lineage>
</organism>
<keyword evidence="2" id="KW-0378">Hydrolase</keyword>
<dbReference type="Pfam" id="PF04851">
    <property type="entry name" value="ResIII"/>
    <property type="match status" value="1"/>
</dbReference>
<dbReference type="HOGENOM" id="CLU_017774_0_0_3"/>
<name>E0U898_GLOV7</name>
<dbReference type="Gene3D" id="3.40.50.300">
    <property type="entry name" value="P-loop containing nucleotide triphosphate hydrolases"/>
    <property type="match status" value="2"/>
</dbReference>
<dbReference type="Proteomes" id="UP000008206">
    <property type="component" value="Chromosome"/>
</dbReference>
<keyword evidence="2" id="KW-0547">Nucleotide-binding</keyword>
<dbReference type="GO" id="GO:0006139">
    <property type="term" value="P:nucleobase-containing compound metabolic process"/>
    <property type="evidence" value="ECO:0007669"/>
    <property type="project" value="InterPro"/>
</dbReference>
<dbReference type="Pfam" id="PF13307">
    <property type="entry name" value="Helicase_C_2"/>
    <property type="match status" value="1"/>
</dbReference>
<dbReference type="InterPro" id="IPR027417">
    <property type="entry name" value="P-loop_NTPase"/>
</dbReference>
<dbReference type="InterPro" id="IPR006555">
    <property type="entry name" value="ATP-dep_Helicase_C"/>
</dbReference>
<evidence type="ECO:0000313" key="3">
    <source>
        <dbReference type="Proteomes" id="UP000008206"/>
    </source>
</evidence>
<proteinExistence type="predicted"/>
<dbReference type="RefSeq" id="WP_013320644.1">
    <property type="nucleotide sequence ID" value="NC_014501.1"/>
</dbReference>
<dbReference type="SMART" id="SM00491">
    <property type="entry name" value="HELICc2"/>
    <property type="match status" value="1"/>
</dbReference>
<reference evidence="3" key="1">
    <citation type="journal article" date="2011" name="MBio">
        <title>Novel metabolic attributes of the genus Cyanothece, comprising a group of unicellular nitrogen-fixing Cyanobacteria.</title>
        <authorList>
            <person name="Bandyopadhyay A."/>
            <person name="Elvitigala T."/>
            <person name="Welsh E."/>
            <person name="Stockel J."/>
            <person name="Liberton M."/>
            <person name="Min H."/>
            <person name="Sherman L.A."/>
            <person name="Pakrasi H.B."/>
        </authorList>
    </citation>
    <scope>NUCLEOTIDE SEQUENCE [LARGE SCALE GENOMIC DNA]</scope>
    <source>
        <strain evidence="3">PCC 7822</strain>
    </source>
</reference>
<dbReference type="SUPFAM" id="SSF48452">
    <property type="entry name" value="TPR-like"/>
    <property type="match status" value="1"/>
</dbReference>
<dbReference type="eggNOG" id="COG0457">
    <property type="taxonomic scope" value="Bacteria"/>
</dbReference>
<keyword evidence="2" id="KW-0347">Helicase</keyword>
<evidence type="ECO:0000259" key="1">
    <source>
        <dbReference type="SMART" id="SM00491"/>
    </source>
</evidence>
<sequence>MSFDFNKFLTSKSAKRHVHPVDLFQSLKVIDPDVKDLWLAQGDALRLWHAIRDHEDVALVLNTGAGKTMIGAITAQCLVNETNDHVLYVCSSIQLVEQTAKKAEGYGLKFTTYYRSDFSNTLYQRGQAPCVTTYHALFNGKSRFLQDLPSAIIFDDAHTVEHLLRDAFSIKIRRETFPKAFSQIVELFRGYHRLIRAGVGYEETQKQRNANNYWFVPPFALYEQYHELERILLDANLDEELETLFSWEHLKNYLDICTLFISGQEIVLTPPVIPVSTIPYFQKGIRRLYLSATLTAGDKFMRTFGRVPEIVAPKTTAGECERLILLPSMHEDSPDDVAIAKNIIREHKALILVPSYRREAIWSDVLTMREKDNVTEKIEKFKAAQSPEKMSLVSRYDGIDLPDNDCRVMVIDELPASLNPLEKFFWERLGLAKYLRSAISSRIIQAFGRISRGMSDYGVVIITSQKLRDWLLEPKNLATLPLFLVQQLELGMSISEDTHPLELEKVARGCLNRERNWLDLYNEKIQKSNSDVESTTDPQALRISQTEFEFGQALWRRDYEVAAKCLSQSLEETFEASANTAAWHLLWLGYCYERLGQKREAYEAYQRAHNIAHNIPPLHLQDWSDLTPELPDQVLEVARYLYSDPLVMQQSVPTNFDLDLAVLDGTGDSDQIEESLRLLGQYLGLMSSRPEKEFGTGPDVFWDAGEGPVLSLEVKSDKQSRSSYVKKDLGQLRDHYRWVINHSQSQTIYSAFVGLSLPPSHSSNPDPDMDVIELKEFKAIAQRLRAALEDICSQALPTTLPQKVFEVFKQRNLLWPELYQNIKKCKLHELRQKH</sequence>
<dbReference type="Gene3D" id="1.25.40.10">
    <property type="entry name" value="Tetratricopeptide repeat domain"/>
    <property type="match status" value="1"/>
</dbReference>
<accession>E0U898</accession>
<dbReference type="GO" id="GO:0003677">
    <property type="term" value="F:DNA binding"/>
    <property type="evidence" value="ECO:0007669"/>
    <property type="project" value="InterPro"/>
</dbReference>
<evidence type="ECO:0000313" key="2">
    <source>
        <dbReference type="EMBL" id="ADN12534.1"/>
    </source>
</evidence>
<dbReference type="InterPro" id="IPR006935">
    <property type="entry name" value="Helicase/UvrB_N"/>
</dbReference>
<dbReference type="GO" id="GO:0004386">
    <property type="term" value="F:helicase activity"/>
    <property type="evidence" value="ECO:0007669"/>
    <property type="project" value="UniProtKB-KW"/>
</dbReference>
<dbReference type="STRING" id="497965.Cyan7822_0491"/>
<dbReference type="eggNOG" id="COG1199">
    <property type="taxonomic scope" value="Bacteria"/>
</dbReference>
<dbReference type="SUPFAM" id="SSF52540">
    <property type="entry name" value="P-loop containing nucleoside triphosphate hydrolases"/>
    <property type="match status" value="1"/>
</dbReference>
<dbReference type="EMBL" id="CP002198">
    <property type="protein sequence ID" value="ADN12534.1"/>
    <property type="molecule type" value="Genomic_DNA"/>
</dbReference>
<dbReference type="InterPro" id="IPR011990">
    <property type="entry name" value="TPR-like_helical_dom_sf"/>
</dbReference>
<protein>
    <submittedName>
        <fullName evidence="2">Helicase c2</fullName>
    </submittedName>
</protein>
<dbReference type="GO" id="GO:0005524">
    <property type="term" value="F:ATP binding"/>
    <property type="evidence" value="ECO:0007669"/>
    <property type="project" value="InterPro"/>
</dbReference>
<dbReference type="AlphaFoldDB" id="E0U898"/>